<dbReference type="Pfam" id="PF21190">
    <property type="entry name" value="Bbp16"/>
    <property type="match status" value="1"/>
</dbReference>
<evidence type="ECO:0000313" key="1">
    <source>
        <dbReference type="EMBL" id="SME88454.1"/>
    </source>
</evidence>
<gene>
    <name evidence="1" type="ORF">SAMN06295933_0163</name>
</gene>
<dbReference type="InterPro" id="IPR048922">
    <property type="entry name" value="Bbp16"/>
</dbReference>
<evidence type="ECO:0000313" key="2">
    <source>
        <dbReference type="Proteomes" id="UP000192906"/>
    </source>
</evidence>
<reference evidence="2" key="1">
    <citation type="submission" date="2017-04" db="EMBL/GenBank/DDBJ databases">
        <authorList>
            <person name="Varghese N."/>
            <person name="Submissions S."/>
        </authorList>
    </citation>
    <scope>NUCLEOTIDE SEQUENCE [LARGE SCALE GENOMIC DNA]</scope>
    <source>
        <strain evidence="2">K3S</strain>
    </source>
</reference>
<dbReference type="Gene3D" id="2.60.120.1110">
    <property type="match status" value="1"/>
</dbReference>
<dbReference type="Proteomes" id="UP000192906">
    <property type="component" value="Unassembled WGS sequence"/>
</dbReference>
<keyword evidence="2" id="KW-1185">Reference proteome</keyword>
<dbReference type="EMBL" id="FWZU01000001">
    <property type="protein sequence ID" value="SME88454.1"/>
    <property type="molecule type" value="Genomic_DNA"/>
</dbReference>
<dbReference type="AlphaFoldDB" id="A0A1X7C1R4"/>
<organism evidence="1 2">
    <name type="scientific">Desulfovibrio gilichinskyi</name>
    <dbReference type="NCBI Taxonomy" id="1519643"/>
    <lineage>
        <taxon>Bacteria</taxon>
        <taxon>Pseudomonadati</taxon>
        <taxon>Thermodesulfobacteriota</taxon>
        <taxon>Desulfovibrionia</taxon>
        <taxon>Desulfovibrionales</taxon>
        <taxon>Desulfovibrionaceae</taxon>
        <taxon>Desulfovibrio</taxon>
    </lineage>
</organism>
<dbReference type="RefSeq" id="WP_085096928.1">
    <property type="nucleotide sequence ID" value="NZ_FWZU01000001.1"/>
</dbReference>
<proteinExistence type="predicted"/>
<accession>A0A1X7C1R4</accession>
<protein>
    <submittedName>
        <fullName evidence="1">Uncharacterized protein</fullName>
    </submittedName>
</protein>
<sequence>MYLDKELCFCEKQSIVGNAISENVIYVGEDCGSGNTVKLKVFVDGEACAGLTDLRVALQGSEDDSFGLYDTIFESGAIPVASLTKGYNFPLPSLPVKHKAFVRLSLTVGGSDATAGKISGYVIIDDQTNV</sequence>
<dbReference type="STRING" id="1519643.SAMN06295933_0163"/>
<dbReference type="OrthoDB" id="5455995at2"/>
<name>A0A1X7C1R4_9BACT</name>